<organism evidence="4 5">
    <name type="scientific">Fluviispira multicolorata</name>
    <dbReference type="NCBI Taxonomy" id="2654512"/>
    <lineage>
        <taxon>Bacteria</taxon>
        <taxon>Pseudomonadati</taxon>
        <taxon>Bdellovibrionota</taxon>
        <taxon>Oligoflexia</taxon>
        <taxon>Silvanigrellales</taxon>
        <taxon>Silvanigrellaceae</taxon>
        <taxon>Fluviispira</taxon>
    </lineage>
</organism>
<reference evidence="4 5" key="1">
    <citation type="submission" date="2019-10" db="EMBL/GenBank/DDBJ databases">
        <title>New genus of Silvanigrellaceae.</title>
        <authorList>
            <person name="Pitt A."/>
            <person name="Hahn M.W."/>
        </authorList>
    </citation>
    <scope>NUCLEOTIDE SEQUENCE [LARGE SCALE GENOMIC DNA]</scope>
    <source>
        <strain evidence="4 5">33A1-SZDP</strain>
    </source>
</reference>
<gene>
    <name evidence="4" type="ORF">GCL57_14085</name>
</gene>
<dbReference type="SUPFAM" id="SSF51445">
    <property type="entry name" value="(Trans)glycosidases"/>
    <property type="match status" value="1"/>
</dbReference>
<dbReference type="Pfam" id="PF01055">
    <property type="entry name" value="Glyco_hydro_31_2nd"/>
    <property type="match status" value="1"/>
</dbReference>
<dbReference type="Proteomes" id="UP000442694">
    <property type="component" value="Unassembled WGS sequence"/>
</dbReference>
<dbReference type="Pfam" id="PF21365">
    <property type="entry name" value="Glyco_hydro_31_3rd"/>
    <property type="match status" value="1"/>
</dbReference>
<dbReference type="Gene3D" id="2.60.40.1180">
    <property type="entry name" value="Golgi alpha-mannosidase II"/>
    <property type="match status" value="2"/>
</dbReference>
<dbReference type="PROSITE" id="PS51166">
    <property type="entry name" value="CBM20"/>
    <property type="match status" value="1"/>
</dbReference>
<comment type="similarity">
    <text evidence="1 2">Belongs to the glycosyl hydrolase 31 family.</text>
</comment>
<dbReference type="CDD" id="cd14752">
    <property type="entry name" value="GH31_N"/>
    <property type="match status" value="1"/>
</dbReference>
<dbReference type="Gene3D" id="3.20.20.80">
    <property type="entry name" value="Glycosidases"/>
    <property type="match status" value="1"/>
</dbReference>
<dbReference type="RefSeq" id="WP_152213997.1">
    <property type="nucleotide sequence ID" value="NZ_WFLN01000011.1"/>
</dbReference>
<dbReference type="Gene3D" id="2.60.40.10">
    <property type="entry name" value="Immunoglobulins"/>
    <property type="match status" value="1"/>
</dbReference>
<sequence>MYHLKYSNFITSSLCLIVTNLYHSHVFAKTEYSSSIPNIKFSENGKYILLEALSDDIIHIETGDNLNNSQYNFPIFTSPMVQEQSFRGPTEFKQSASTIETANIGVNIDRKTFCISYTNKKLNYKLAKICPINNLDNNSLKIISTQNQNAYGLGQYFYDPNSADGDWVGRKWEPGEFGNAFVGFSGGANSKVQFPILYALGEEKQNYAIFIDSTYKMGWDFTNSNAWNVKVSDKKIRYFLIAGDNLEQLRQKYMSLIGNPTLPPKKMLGLWVSEYGYKNWNEVNSKLSSLRNNKFPIDGFALDLYWFGGTKGMGSLSFDENNFPNPIENIKKFKENGIEFIPIQESYISESAKTPNSNIGDYQDLLSRCYLVRKNATGCDPSYFKDTWWGSGGMIDWSNAKASAYWFQKKQVPLVNSGLSNFWLDLNEPEMYDPNAYYSGYVENGELKNRHADNANLYALKWIESLDKGYFTNRQNPNFSDRPFYISRAGSPGMQRMGAGMWSGDIGANLGALKAHINNQMNVSLSGIDFYSADTGGFHRNTFDGSNIEKLYTLWFANASVFDFPVRPHTVVGETNQSETAPSLIGDISSNRENLRQRYTLAPYYYSLFFRAHLFGEAVTPPLVTLFQSDKNVRKISSEKMIGKFLLGSTMFQYNDPIRKNIYLPEGRWLNYHTLDEITDTGKKYIDFPAYLNGKYKIPLFILGGAIIPQAFIDDKTMDIQGLRTDGTKIYDLIIAVVPSEKMTNFTLYEDDGRSLKYKEKNYSETEMTQVRKNNTAILTISPTIGKFSGIQESRKHVIKMAIPNEIVSYVALNGVLLEKCTDLVNENCWDTPSKNLAIAKTSKLNVRSSYVYEFNLQAKQSKNAHYTFTCLNGITNFGESIYIVGNSNEIGNWNTTKAIKLEPNEYPTWSKYIADFSTENKEIEWKCIKKKEFTNEVIEWQAGRNNILKTINSGYGGNFSGSF</sequence>
<name>A0A833N4F7_9BACT</name>
<dbReference type="InterPro" id="IPR002044">
    <property type="entry name" value="CBM20"/>
</dbReference>
<dbReference type="InterPro" id="IPR000322">
    <property type="entry name" value="Glyco_hydro_31_TIM"/>
</dbReference>
<comment type="caution">
    <text evidence="4">The sequence shown here is derived from an EMBL/GenBank/DDBJ whole genome shotgun (WGS) entry which is preliminary data.</text>
</comment>
<keyword evidence="2" id="KW-0378">Hydrolase</keyword>
<proteinExistence type="inferred from homology"/>
<dbReference type="AlphaFoldDB" id="A0A833N4F7"/>
<dbReference type="InterPro" id="IPR013783">
    <property type="entry name" value="Ig-like_fold"/>
</dbReference>
<dbReference type="SUPFAM" id="SSF49452">
    <property type="entry name" value="Starch-binding domain-like"/>
    <property type="match status" value="1"/>
</dbReference>
<dbReference type="SUPFAM" id="SSF74650">
    <property type="entry name" value="Galactose mutarotase-like"/>
    <property type="match status" value="1"/>
</dbReference>
<evidence type="ECO:0000259" key="3">
    <source>
        <dbReference type="PROSITE" id="PS51166"/>
    </source>
</evidence>
<dbReference type="PANTHER" id="PTHR22762">
    <property type="entry name" value="ALPHA-GLUCOSIDASE"/>
    <property type="match status" value="1"/>
</dbReference>
<dbReference type="Pfam" id="PF00686">
    <property type="entry name" value="CBM_20"/>
    <property type="match status" value="1"/>
</dbReference>
<dbReference type="GO" id="GO:0005975">
    <property type="term" value="P:carbohydrate metabolic process"/>
    <property type="evidence" value="ECO:0007669"/>
    <property type="project" value="InterPro"/>
</dbReference>
<dbReference type="Pfam" id="PF17137">
    <property type="entry name" value="DUF5110"/>
    <property type="match status" value="1"/>
</dbReference>
<dbReference type="InterPro" id="IPR013784">
    <property type="entry name" value="Carb-bd-like_fold"/>
</dbReference>
<dbReference type="InterPro" id="IPR017853">
    <property type="entry name" value="GH"/>
</dbReference>
<evidence type="ECO:0000313" key="4">
    <source>
        <dbReference type="EMBL" id="KAB8027735.1"/>
    </source>
</evidence>
<dbReference type="GO" id="GO:2001070">
    <property type="term" value="F:starch binding"/>
    <property type="evidence" value="ECO:0007669"/>
    <property type="project" value="InterPro"/>
</dbReference>
<dbReference type="GO" id="GO:0004553">
    <property type="term" value="F:hydrolase activity, hydrolyzing O-glycosyl compounds"/>
    <property type="evidence" value="ECO:0007669"/>
    <property type="project" value="InterPro"/>
</dbReference>
<dbReference type="Gene3D" id="2.60.40.1760">
    <property type="entry name" value="glycosyl hydrolase (family 31)"/>
    <property type="match status" value="1"/>
</dbReference>
<keyword evidence="5" id="KW-1185">Reference proteome</keyword>
<dbReference type="InterPro" id="IPR048395">
    <property type="entry name" value="Glyco_hydro_31_C"/>
</dbReference>
<dbReference type="PANTHER" id="PTHR22762:SF120">
    <property type="entry name" value="HETEROGLYCAN GLUCOSIDASE 1"/>
    <property type="match status" value="1"/>
</dbReference>
<dbReference type="SUPFAM" id="SSF51011">
    <property type="entry name" value="Glycosyl hydrolase domain"/>
    <property type="match status" value="1"/>
</dbReference>
<dbReference type="SMART" id="SM01065">
    <property type="entry name" value="CBM_2"/>
    <property type="match status" value="1"/>
</dbReference>
<protein>
    <submittedName>
        <fullName evidence="4">DUF5110 domain-containing protein</fullName>
    </submittedName>
</protein>
<dbReference type="EMBL" id="WFLN01000011">
    <property type="protein sequence ID" value="KAB8027735.1"/>
    <property type="molecule type" value="Genomic_DNA"/>
</dbReference>
<evidence type="ECO:0000256" key="2">
    <source>
        <dbReference type="RuleBase" id="RU361185"/>
    </source>
</evidence>
<evidence type="ECO:0000256" key="1">
    <source>
        <dbReference type="ARBA" id="ARBA00007806"/>
    </source>
</evidence>
<keyword evidence="2" id="KW-0326">Glycosidase</keyword>
<feature type="domain" description="CBM20" evidence="3">
    <location>
        <begin position="859"/>
        <end position="964"/>
    </location>
</feature>
<dbReference type="InterPro" id="IPR013780">
    <property type="entry name" value="Glyco_hydro_b"/>
</dbReference>
<evidence type="ECO:0000313" key="5">
    <source>
        <dbReference type="Proteomes" id="UP000442694"/>
    </source>
</evidence>
<dbReference type="InterPro" id="IPR011013">
    <property type="entry name" value="Gal_mutarotase_sf_dom"/>
</dbReference>
<accession>A0A833N4F7</accession>
<dbReference type="InterPro" id="IPR033403">
    <property type="entry name" value="DUF5110"/>
</dbReference>